<dbReference type="Gene3D" id="3.30.300.30">
    <property type="match status" value="1"/>
</dbReference>
<dbReference type="EC" id="6.2.1.1" evidence="2"/>
<keyword evidence="5" id="KW-0067">ATP-binding</keyword>
<accession>A0ABS5DB21</accession>
<evidence type="ECO:0000259" key="8">
    <source>
        <dbReference type="Pfam" id="PF13193"/>
    </source>
</evidence>
<organism evidence="10 11">
    <name type="scientific">Saccharopolyspora endophytica</name>
    <dbReference type="NCBI Taxonomy" id="543886"/>
    <lineage>
        <taxon>Bacteria</taxon>
        <taxon>Bacillati</taxon>
        <taxon>Actinomycetota</taxon>
        <taxon>Actinomycetes</taxon>
        <taxon>Pseudonocardiales</taxon>
        <taxon>Pseudonocardiaceae</taxon>
        <taxon>Saccharopolyspora</taxon>
    </lineage>
</organism>
<dbReference type="EMBL" id="JAGPXE010000002">
    <property type="protein sequence ID" value="MBQ0923502.1"/>
    <property type="molecule type" value="Genomic_DNA"/>
</dbReference>
<evidence type="ECO:0000259" key="9">
    <source>
        <dbReference type="Pfam" id="PF16177"/>
    </source>
</evidence>
<evidence type="ECO:0000256" key="4">
    <source>
        <dbReference type="ARBA" id="ARBA00022741"/>
    </source>
</evidence>
<keyword evidence="6" id="KW-0007">Acetylation</keyword>
<dbReference type="InterPro" id="IPR032387">
    <property type="entry name" value="ACAS_N"/>
</dbReference>
<evidence type="ECO:0000256" key="5">
    <source>
        <dbReference type="ARBA" id="ARBA00022840"/>
    </source>
</evidence>
<dbReference type="SUPFAM" id="SSF56801">
    <property type="entry name" value="Acetyl-CoA synthetase-like"/>
    <property type="match status" value="1"/>
</dbReference>
<dbReference type="Gene3D" id="3.40.50.12780">
    <property type="entry name" value="N-terminal domain of ligase-like"/>
    <property type="match status" value="1"/>
</dbReference>
<comment type="caution">
    <text evidence="10">The sequence shown here is derived from an EMBL/GenBank/DDBJ whole genome shotgun (WGS) entry which is preliminary data.</text>
</comment>
<evidence type="ECO:0000256" key="6">
    <source>
        <dbReference type="ARBA" id="ARBA00022990"/>
    </source>
</evidence>
<evidence type="ECO:0000313" key="11">
    <source>
        <dbReference type="Proteomes" id="UP000674084"/>
    </source>
</evidence>
<dbReference type="PANTHER" id="PTHR24095:SF14">
    <property type="entry name" value="ACETYL-COENZYME A SYNTHETASE 1"/>
    <property type="match status" value="1"/>
</dbReference>
<evidence type="ECO:0000259" key="7">
    <source>
        <dbReference type="Pfam" id="PF00501"/>
    </source>
</evidence>
<dbReference type="PROSITE" id="PS00455">
    <property type="entry name" value="AMP_BINDING"/>
    <property type="match status" value="1"/>
</dbReference>
<keyword evidence="3" id="KW-0436">Ligase</keyword>
<comment type="similarity">
    <text evidence="1">Belongs to the ATP-dependent AMP-binding enzyme family.</text>
</comment>
<evidence type="ECO:0000256" key="1">
    <source>
        <dbReference type="ARBA" id="ARBA00006432"/>
    </source>
</evidence>
<dbReference type="InterPro" id="IPR025110">
    <property type="entry name" value="AMP-bd_C"/>
</dbReference>
<feature type="domain" description="Acetyl-coenzyme A synthetase N-terminal" evidence="9">
    <location>
        <begin position="31"/>
        <end position="87"/>
    </location>
</feature>
<dbReference type="InterPro" id="IPR020845">
    <property type="entry name" value="AMP-binding_CS"/>
</dbReference>
<evidence type="ECO:0000256" key="3">
    <source>
        <dbReference type="ARBA" id="ARBA00022598"/>
    </source>
</evidence>
<dbReference type="Pfam" id="PF16177">
    <property type="entry name" value="ACAS_N"/>
    <property type="match status" value="1"/>
</dbReference>
<dbReference type="Pfam" id="PF00501">
    <property type="entry name" value="AMP-binding"/>
    <property type="match status" value="1"/>
</dbReference>
<keyword evidence="11" id="KW-1185">Reference proteome</keyword>
<evidence type="ECO:0000256" key="2">
    <source>
        <dbReference type="ARBA" id="ARBA00013275"/>
    </source>
</evidence>
<dbReference type="InterPro" id="IPR000873">
    <property type="entry name" value="AMP-dep_synth/lig_dom"/>
</dbReference>
<reference evidence="10 11" key="1">
    <citation type="submission" date="2021-04" db="EMBL/GenBank/DDBJ databases">
        <title>Whole-genome sequencing of Saccharopolyspora endophytica KCTC 19397.</title>
        <authorList>
            <person name="Ay H."/>
            <person name="Saygin H."/>
            <person name="Sahin N."/>
        </authorList>
    </citation>
    <scope>NUCLEOTIDE SEQUENCE [LARGE SCALE GENOMIC DNA]</scope>
    <source>
        <strain evidence="10 11">KCTC 19397</strain>
    </source>
</reference>
<proteinExistence type="inferred from homology"/>
<feature type="domain" description="AMP-dependent synthetase/ligase" evidence="7">
    <location>
        <begin position="98"/>
        <end position="482"/>
    </location>
</feature>
<dbReference type="PANTHER" id="PTHR24095">
    <property type="entry name" value="ACETYL-COENZYME A SYNTHETASE"/>
    <property type="match status" value="1"/>
</dbReference>
<dbReference type="Pfam" id="PF13193">
    <property type="entry name" value="AMP-binding_C"/>
    <property type="match status" value="1"/>
</dbReference>
<dbReference type="RefSeq" id="WP_210968947.1">
    <property type="nucleotide sequence ID" value="NZ_JAGPXE010000002.1"/>
</dbReference>
<keyword evidence="4" id="KW-0547">Nucleotide-binding</keyword>
<dbReference type="InterPro" id="IPR042099">
    <property type="entry name" value="ANL_N_sf"/>
</dbReference>
<sequence>MSDYTWFPTEERVENANVTRLARAHGLDSLAELRERSVRDIGWYWDAVVQDLRLPFRTPYSEAVDLTAGIQRPEWMVGGELNVVDACVNRWLEDEQVVDSPAVVHVSEDDSVRTLTYRELADRVERVAAGLRDLGIGRGDAVALFLPMIPEAVITCYAVAKLGAVLVPLFSGFAPAAIAARLQDADAKAVVVADGTVRRGRTVRMKPLLDEALRSCPTVRNVVVVDNVASADEQPQFPQVPETAWADLLRSEGTVPTAVVKSADTLLLAYTSGTTGKPKGAVHTHAGFLLKVASEVAYSFDVKRGGVFCWVTDMGWIMGPLSIMGTHANGAALLLYEGSPDVPDLNRLWRLAARHRITMLGVSPTLIRTLRSSGTPVPDDLDLSSVQVLGSTGESWDPDSYQWLAEEVFGSRVPIINFSGGTEVGGSFLAPYPVEPIRSCSLGGPSLGMDVDVVDDRGEPLRGEVGELVCRQPWPSMTRGVWKDDARYIEAYWSTFPGMWRHGDFALIDEDGNWFILGRSDDVMNVAGKRLAPAEVESVMSTHPAVGEVAAVGVPDATKGEAVWAFWVPRRGAENEEDVSDKLREMVASELGKPFSPSLVRRVSQLPKTRSAKILRRAIRAAALGKDPGDLSGAENPDSLAEITAAAKS</sequence>
<name>A0ABS5DB21_9PSEU</name>
<gene>
    <name evidence="10" type="ORF">KBO27_06080</name>
</gene>
<protein>
    <recommendedName>
        <fullName evidence="2">acetate--CoA ligase</fullName>
        <ecNumber evidence="2">6.2.1.1</ecNumber>
    </recommendedName>
</protein>
<evidence type="ECO:0000313" key="10">
    <source>
        <dbReference type="EMBL" id="MBQ0923502.1"/>
    </source>
</evidence>
<dbReference type="Proteomes" id="UP000674084">
    <property type="component" value="Unassembled WGS sequence"/>
</dbReference>
<dbReference type="InterPro" id="IPR045851">
    <property type="entry name" value="AMP-bd_C_sf"/>
</dbReference>
<feature type="domain" description="AMP-binding enzyme C-terminal" evidence="8">
    <location>
        <begin position="535"/>
        <end position="613"/>
    </location>
</feature>